<evidence type="ECO:0000313" key="4">
    <source>
        <dbReference type="Proteomes" id="UP000561045"/>
    </source>
</evidence>
<dbReference type="InterPro" id="IPR021136">
    <property type="entry name" value="Flagellar_hook_control-like_C"/>
</dbReference>
<dbReference type="EMBL" id="JACIET010000001">
    <property type="protein sequence ID" value="MBB4011923.1"/>
    <property type="molecule type" value="Genomic_DNA"/>
</dbReference>
<name>A0A840BGY5_9RHOO</name>
<feature type="compositionally biased region" description="Low complexity" evidence="1">
    <location>
        <begin position="253"/>
        <end position="266"/>
    </location>
</feature>
<dbReference type="Pfam" id="PF02120">
    <property type="entry name" value="Flg_hook"/>
    <property type="match status" value="1"/>
</dbReference>
<comment type="caution">
    <text evidence="3">The sequence shown here is derived from an EMBL/GenBank/DDBJ whole genome shotgun (WGS) entry which is preliminary data.</text>
</comment>
<feature type="region of interest" description="Disordered" evidence="1">
    <location>
        <begin position="223"/>
        <end position="291"/>
    </location>
</feature>
<dbReference type="RefSeq" id="WP_183633135.1">
    <property type="nucleotide sequence ID" value="NZ_BAABLE010000011.1"/>
</dbReference>
<evidence type="ECO:0000259" key="2">
    <source>
        <dbReference type="Pfam" id="PF02120"/>
    </source>
</evidence>
<feature type="domain" description="Flagellar hook-length control protein-like C-terminal" evidence="2">
    <location>
        <begin position="354"/>
        <end position="424"/>
    </location>
</feature>
<keyword evidence="4" id="KW-1185">Reference proteome</keyword>
<proteinExistence type="predicted"/>
<feature type="compositionally biased region" description="Low complexity" evidence="1">
    <location>
        <begin position="234"/>
        <end position="245"/>
    </location>
</feature>
<dbReference type="AlphaFoldDB" id="A0A840BGY5"/>
<organism evidence="3 4">
    <name type="scientific">Niveibacterium umoris</name>
    <dbReference type="NCBI Taxonomy" id="1193620"/>
    <lineage>
        <taxon>Bacteria</taxon>
        <taxon>Pseudomonadati</taxon>
        <taxon>Pseudomonadota</taxon>
        <taxon>Betaproteobacteria</taxon>
        <taxon>Rhodocyclales</taxon>
        <taxon>Rhodocyclaceae</taxon>
        <taxon>Niveibacterium</taxon>
    </lineage>
</organism>
<reference evidence="3 4" key="1">
    <citation type="submission" date="2020-08" db="EMBL/GenBank/DDBJ databases">
        <title>Genomic Encyclopedia of Type Strains, Phase IV (KMG-IV): sequencing the most valuable type-strain genomes for metagenomic binning, comparative biology and taxonomic classification.</title>
        <authorList>
            <person name="Goeker M."/>
        </authorList>
    </citation>
    <scope>NUCLEOTIDE SEQUENCE [LARGE SCALE GENOMIC DNA]</scope>
    <source>
        <strain evidence="3 4">DSM 106739</strain>
    </source>
</reference>
<evidence type="ECO:0000256" key="1">
    <source>
        <dbReference type="SAM" id="MobiDB-lite"/>
    </source>
</evidence>
<gene>
    <name evidence="3" type="ORF">GGR36_001231</name>
</gene>
<protein>
    <recommendedName>
        <fullName evidence="2">Flagellar hook-length control protein-like C-terminal domain-containing protein</fullName>
    </recommendedName>
</protein>
<evidence type="ECO:0000313" key="3">
    <source>
        <dbReference type="EMBL" id="MBB4011923.1"/>
    </source>
</evidence>
<feature type="compositionally biased region" description="Polar residues" evidence="1">
    <location>
        <begin position="277"/>
        <end position="291"/>
    </location>
</feature>
<sequence>MIPNDLATRLRALLDLPLPQVGSVTPTRAVSPELSPGQRFTAQISQPLPDGTFKALVAGRTLTLSLPQSVKNGDVLELVVTHTTPQAVFARVLENTAQETPKPTLSVSARLISQLLTGRESAAAPAALNEGSPLLPGPPQNGAQLAPLLQRAVAQSGMFYEAHQAQWVEGKLPISQLLAEPQAKLLNSGAPPSQATSLVMPQAEERLASRNLATIALTDAVDQLAPSQDPRSDTATATTAVPAAPSQLLRGDTTTASTTEQATPSQLQRGDAATAKTPEQPTTVANANTAQSNEKGLVSQLVPRELAPLVLNQLDSLATQQLTWQGQIWPGQTMQWTIDQPPDDAHGRGAPGEETEWRSTLRVTLPSLGGVEACLFLTPAGVAIRFAAQDASSVARLNDALPALGDALDAVGVPLTGAAVAHEAPH</sequence>
<accession>A0A840BGY5</accession>
<dbReference type="Proteomes" id="UP000561045">
    <property type="component" value="Unassembled WGS sequence"/>
</dbReference>